<proteinExistence type="predicted"/>
<dbReference type="PROSITE" id="PS50188">
    <property type="entry name" value="B302_SPRY"/>
    <property type="match status" value="1"/>
</dbReference>
<dbReference type="InterPro" id="IPR043136">
    <property type="entry name" value="B30.2/SPRY_sf"/>
</dbReference>
<dbReference type="Gene3D" id="2.60.120.920">
    <property type="match status" value="1"/>
</dbReference>
<dbReference type="InterPro" id="IPR001870">
    <property type="entry name" value="B30.2/SPRY"/>
</dbReference>
<keyword evidence="3" id="KW-1185">Reference proteome</keyword>
<sequence>MALPTAWNVDDRSNLSADLNGLRFNYIGPSKSNEDSVAILANYPIPQQCEFGKFYGPTFTTGDTIECFLNFRQNTVFYTKNSVHLGFVLRDLKGILYPYIEFWSQEGSVEVNFGHKKFEYSAIIDNDINDIDKLYKLAKLIEQKYQGKIFFIIGKYEKALINLTKILDSEPNDPFALKYRGETYYNCDEHFLDDTRFEENVWNEDKMLIMENVHIVTNIILLGYQTCDPEITTQGWTSGNKDIDDCIKEFQLNSLTYAKLIEWIPFDRLINIKKVGKGGFGSVYSV</sequence>
<dbReference type="AlphaFoldDB" id="A0A2I1HKU8"/>
<dbReference type="Pfam" id="PF00622">
    <property type="entry name" value="SPRY"/>
    <property type="match status" value="1"/>
</dbReference>
<dbReference type="Gene3D" id="1.25.40.10">
    <property type="entry name" value="Tetratricopeptide repeat domain"/>
    <property type="match status" value="1"/>
</dbReference>
<name>A0A2I1HKU8_9GLOM</name>
<protein>
    <recommendedName>
        <fullName evidence="1">B30.2/SPRY domain-containing protein</fullName>
    </recommendedName>
</protein>
<dbReference type="EMBL" id="LLXI01003593">
    <property type="protein sequence ID" value="PKY59498.1"/>
    <property type="molecule type" value="Genomic_DNA"/>
</dbReference>
<comment type="caution">
    <text evidence="2">The sequence shown here is derived from an EMBL/GenBank/DDBJ whole genome shotgun (WGS) entry which is preliminary data.</text>
</comment>
<dbReference type="SUPFAM" id="SSF49899">
    <property type="entry name" value="Concanavalin A-like lectins/glucanases"/>
    <property type="match status" value="1"/>
</dbReference>
<dbReference type="Proteomes" id="UP000234323">
    <property type="component" value="Unassembled WGS sequence"/>
</dbReference>
<reference evidence="2 3" key="1">
    <citation type="submission" date="2015-10" db="EMBL/GenBank/DDBJ databases">
        <title>Genome analyses suggest a sexual origin of heterokaryosis in a supposedly ancient asexual fungus.</title>
        <authorList>
            <person name="Ropars J."/>
            <person name="Sedzielewska K."/>
            <person name="Noel J."/>
            <person name="Charron P."/>
            <person name="Farinelli L."/>
            <person name="Marton T."/>
            <person name="Kruger M."/>
            <person name="Pelin A."/>
            <person name="Brachmann A."/>
            <person name="Corradi N."/>
        </authorList>
    </citation>
    <scope>NUCLEOTIDE SEQUENCE [LARGE SCALE GENOMIC DNA]</scope>
    <source>
        <strain evidence="2 3">A4</strain>
    </source>
</reference>
<dbReference type="SUPFAM" id="SSF48452">
    <property type="entry name" value="TPR-like"/>
    <property type="match status" value="1"/>
</dbReference>
<gene>
    <name evidence="2" type="ORF">RhiirA4_482287</name>
</gene>
<evidence type="ECO:0000259" key="1">
    <source>
        <dbReference type="PROSITE" id="PS50188"/>
    </source>
</evidence>
<organism evidence="2 3">
    <name type="scientific">Rhizophagus irregularis</name>
    <dbReference type="NCBI Taxonomy" id="588596"/>
    <lineage>
        <taxon>Eukaryota</taxon>
        <taxon>Fungi</taxon>
        <taxon>Fungi incertae sedis</taxon>
        <taxon>Mucoromycota</taxon>
        <taxon>Glomeromycotina</taxon>
        <taxon>Glomeromycetes</taxon>
        <taxon>Glomerales</taxon>
        <taxon>Glomeraceae</taxon>
        <taxon>Rhizophagus</taxon>
    </lineage>
</organism>
<feature type="domain" description="B30.2/SPRY" evidence="1">
    <location>
        <begin position="1"/>
        <end position="118"/>
    </location>
</feature>
<dbReference type="InterPro" id="IPR003877">
    <property type="entry name" value="SPRY_dom"/>
</dbReference>
<dbReference type="InterPro" id="IPR013320">
    <property type="entry name" value="ConA-like_dom_sf"/>
</dbReference>
<accession>A0A2I1HKU8</accession>
<evidence type="ECO:0000313" key="2">
    <source>
        <dbReference type="EMBL" id="PKY59498.1"/>
    </source>
</evidence>
<dbReference type="InterPro" id="IPR011990">
    <property type="entry name" value="TPR-like_helical_dom_sf"/>
</dbReference>
<evidence type="ECO:0000313" key="3">
    <source>
        <dbReference type="Proteomes" id="UP000234323"/>
    </source>
</evidence>